<feature type="transmembrane region" description="Helical" evidence="6">
    <location>
        <begin position="313"/>
        <end position="339"/>
    </location>
</feature>
<dbReference type="PRINTS" id="PR01463">
    <property type="entry name" value="EAGCHANLFMLY"/>
</dbReference>
<dbReference type="Gene3D" id="1.10.287.70">
    <property type="match status" value="1"/>
</dbReference>
<evidence type="ECO:0000256" key="4">
    <source>
        <dbReference type="ARBA" id="ARBA00023136"/>
    </source>
</evidence>
<keyword evidence="4 6" id="KW-0472">Membrane</keyword>
<dbReference type="EMBL" id="CAUYUJ010007557">
    <property type="protein sequence ID" value="CAK0821167.1"/>
    <property type="molecule type" value="Genomic_DNA"/>
</dbReference>
<keyword evidence="2 6" id="KW-0812">Transmembrane</keyword>
<dbReference type="PANTHER" id="PTHR10217">
    <property type="entry name" value="VOLTAGE AND LIGAND GATED POTASSIUM CHANNEL"/>
    <property type="match status" value="1"/>
</dbReference>
<dbReference type="Pfam" id="PF00754">
    <property type="entry name" value="F5_F8_type_C"/>
    <property type="match status" value="1"/>
</dbReference>
<protein>
    <recommendedName>
        <fullName evidence="7">F5/8 type C domain-containing protein</fullName>
    </recommendedName>
</protein>
<feature type="transmembrane region" description="Helical" evidence="6">
    <location>
        <begin position="281"/>
        <end position="301"/>
    </location>
</feature>
<organism evidence="8 9">
    <name type="scientific">Prorocentrum cordatum</name>
    <dbReference type="NCBI Taxonomy" id="2364126"/>
    <lineage>
        <taxon>Eukaryota</taxon>
        <taxon>Sar</taxon>
        <taxon>Alveolata</taxon>
        <taxon>Dinophyceae</taxon>
        <taxon>Prorocentrales</taxon>
        <taxon>Prorocentraceae</taxon>
        <taxon>Prorocentrum</taxon>
    </lineage>
</organism>
<dbReference type="InterPro" id="IPR000421">
    <property type="entry name" value="FA58C"/>
</dbReference>
<keyword evidence="3 6" id="KW-1133">Transmembrane helix</keyword>
<accession>A0ABN9RPN8</accession>
<dbReference type="InterPro" id="IPR050818">
    <property type="entry name" value="KCNH_animal-type"/>
</dbReference>
<dbReference type="SUPFAM" id="SSF49785">
    <property type="entry name" value="Galactose-binding domain-like"/>
    <property type="match status" value="1"/>
</dbReference>
<evidence type="ECO:0000313" key="8">
    <source>
        <dbReference type="EMBL" id="CAK0821167.1"/>
    </source>
</evidence>
<feature type="transmembrane region" description="Helical" evidence="6">
    <location>
        <begin position="98"/>
        <end position="117"/>
    </location>
</feature>
<dbReference type="InterPro" id="IPR018490">
    <property type="entry name" value="cNMP-bd_dom_sf"/>
</dbReference>
<dbReference type="InterPro" id="IPR003938">
    <property type="entry name" value="K_chnl_volt-dep_EAG/ELK/ERG"/>
</dbReference>
<dbReference type="SMART" id="SM00231">
    <property type="entry name" value="FA58C"/>
    <property type="match status" value="1"/>
</dbReference>
<evidence type="ECO:0000256" key="5">
    <source>
        <dbReference type="SAM" id="MobiDB-lite"/>
    </source>
</evidence>
<dbReference type="Proteomes" id="UP001189429">
    <property type="component" value="Unassembled WGS sequence"/>
</dbReference>
<feature type="region of interest" description="Disordered" evidence="5">
    <location>
        <begin position="1"/>
        <end position="31"/>
    </location>
</feature>
<gene>
    <name evidence="8" type="ORF">PCOR1329_LOCUS22565</name>
</gene>
<keyword evidence="9" id="KW-1185">Reference proteome</keyword>
<evidence type="ECO:0000313" key="9">
    <source>
        <dbReference type="Proteomes" id="UP001189429"/>
    </source>
</evidence>
<dbReference type="Gene3D" id="2.60.120.10">
    <property type="entry name" value="Jelly Rolls"/>
    <property type="match status" value="1"/>
</dbReference>
<feature type="region of interest" description="Disordered" evidence="5">
    <location>
        <begin position="778"/>
        <end position="797"/>
    </location>
</feature>
<evidence type="ECO:0000256" key="6">
    <source>
        <dbReference type="SAM" id="Phobius"/>
    </source>
</evidence>
<dbReference type="Pfam" id="PF00520">
    <property type="entry name" value="Ion_trans"/>
    <property type="match status" value="1"/>
</dbReference>
<sequence length="832" mass="93412">MDLGPSRRPSAGGNGSRVSGDAEGDERDDGEHGVVSHLNRFVMGERSKKRKVWEFLLLVMLLYIALWFPYSLAFEHFRLRSDPHAPCELYVPPTHMIIWDWIVYAFFLVDFILNFFLTYRTSGHTSVEVFDIRMIAANYLRFFFWVNAVACLPAEAFEPIIVASTVDPGGCTYDPSVDADNEALSANAASRLWRLQRATKLAQMARLVRIVKVGSIIKVVDLEQNLRVLNSSRGVRALNWIAGLMWVVHMMACGWYLVAAMHTDHQLTWVASRGLLEEPGVVQWSHAMYFILTIFTTVGFGDMSAYTVGEICYVVLVMIIGAVVHSITMGEVISLVFAADSSTMWKRRQMKMLESYGDDTSLPEKTVVSLCEFVRHLDMRGGAYDQKHMYRFFTEFTMPRKLLGELPTQLFNGFLLRNKLVTTCARTLGGELPPRFPLLLATLLYPQVFREENVVYQMHDHSFHIYLVMSGIFCYVGEVEDSDFGRNAFVDASRSGPKNMVLMTRQPTGRKQLRDRPTRTVNPGEGRRLYSSREAENTSSMLEQGFSAWTPKHGNGEPWLQVDLGTVKKVKGIVMQGHPKEDQWVKKYKVQYSLLEEGPWAEIDDVFVGCADRSTESLAEFAQVPARFVRVLPVEWHRKISARVGVSAVAPRVYSYRVFNKMDFFGEEVLMGDPERTRTRHATARCDTAGEVLILHKRDLLPNGSGFPEFQPALRAECARRHAQQARRLQWLAASTRRCSFAAAGGLLRGEPAGGAANCAAYSLQIAWRRYSAAKAGGEARGNQEAPAPPSDSPSDFESRFLSLIGGLAAEVKELKTRLALLTDGDGTSGTL</sequence>
<name>A0ABN9RPN8_9DINO</name>
<dbReference type="PANTHER" id="PTHR10217:SF435">
    <property type="entry name" value="POTASSIUM VOLTAGE-GATED CHANNEL PROTEIN EAG"/>
    <property type="match status" value="1"/>
</dbReference>
<reference evidence="8" key="1">
    <citation type="submission" date="2023-10" db="EMBL/GenBank/DDBJ databases">
        <authorList>
            <person name="Chen Y."/>
            <person name="Shah S."/>
            <person name="Dougan E. K."/>
            <person name="Thang M."/>
            <person name="Chan C."/>
        </authorList>
    </citation>
    <scope>NUCLEOTIDE SEQUENCE [LARGE SCALE GENOMIC DNA]</scope>
</reference>
<comment type="subcellular location">
    <subcellularLocation>
        <location evidence="1">Membrane</location>
        <topology evidence="1">Multi-pass membrane protein</topology>
    </subcellularLocation>
</comment>
<dbReference type="PROSITE" id="PS50022">
    <property type="entry name" value="FA58C_3"/>
    <property type="match status" value="1"/>
</dbReference>
<dbReference type="InterPro" id="IPR005821">
    <property type="entry name" value="Ion_trans_dom"/>
</dbReference>
<feature type="transmembrane region" description="Helical" evidence="6">
    <location>
        <begin position="52"/>
        <end position="70"/>
    </location>
</feature>
<evidence type="ECO:0000256" key="1">
    <source>
        <dbReference type="ARBA" id="ARBA00004141"/>
    </source>
</evidence>
<dbReference type="SUPFAM" id="SSF51206">
    <property type="entry name" value="cAMP-binding domain-like"/>
    <property type="match status" value="1"/>
</dbReference>
<dbReference type="Gene3D" id="2.60.120.260">
    <property type="entry name" value="Galactose-binding domain-like"/>
    <property type="match status" value="1"/>
</dbReference>
<feature type="domain" description="F5/8 type C" evidence="7">
    <location>
        <begin position="547"/>
        <end position="649"/>
    </location>
</feature>
<dbReference type="SUPFAM" id="SSF81324">
    <property type="entry name" value="Voltage-gated potassium channels"/>
    <property type="match status" value="1"/>
</dbReference>
<feature type="transmembrane region" description="Helical" evidence="6">
    <location>
        <begin position="237"/>
        <end position="261"/>
    </location>
</feature>
<dbReference type="InterPro" id="IPR008979">
    <property type="entry name" value="Galactose-bd-like_sf"/>
</dbReference>
<dbReference type="InterPro" id="IPR014710">
    <property type="entry name" value="RmlC-like_jellyroll"/>
</dbReference>
<evidence type="ECO:0000256" key="3">
    <source>
        <dbReference type="ARBA" id="ARBA00022989"/>
    </source>
</evidence>
<evidence type="ECO:0000256" key="2">
    <source>
        <dbReference type="ARBA" id="ARBA00022692"/>
    </source>
</evidence>
<comment type="caution">
    <text evidence="8">The sequence shown here is derived from an EMBL/GenBank/DDBJ whole genome shotgun (WGS) entry which is preliminary data.</text>
</comment>
<evidence type="ECO:0000259" key="7">
    <source>
        <dbReference type="PROSITE" id="PS50022"/>
    </source>
</evidence>
<proteinExistence type="predicted"/>